<evidence type="ECO:0000256" key="4">
    <source>
        <dbReference type="ARBA" id="ARBA00022525"/>
    </source>
</evidence>
<evidence type="ECO:0000256" key="5">
    <source>
        <dbReference type="ARBA" id="ARBA00022729"/>
    </source>
</evidence>
<dbReference type="RefSeq" id="WP_053232251.1">
    <property type="nucleotide sequence ID" value="NZ_CP011125.1"/>
</dbReference>
<keyword evidence="5 9" id="KW-0732">Signal</keyword>
<dbReference type="STRING" id="927083.DB32_002112"/>
<organism evidence="11 12">
    <name type="scientific">Sandaracinus amylolyticus</name>
    <dbReference type="NCBI Taxonomy" id="927083"/>
    <lineage>
        <taxon>Bacteria</taxon>
        <taxon>Pseudomonadati</taxon>
        <taxon>Myxococcota</taxon>
        <taxon>Polyangia</taxon>
        <taxon>Polyangiales</taxon>
        <taxon>Sandaracinaceae</taxon>
        <taxon>Sandaracinus</taxon>
    </lineage>
</organism>
<proteinExistence type="predicted"/>
<dbReference type="GO" id="GO:0005576">
    <property type="term" value="C:extracellular region"/>
    <property type="evidence" value="ECO:0007669"/>
    <property type="project" value="UniProtKB-SubCell"/>
</dbReference>
<dbReference type="Proteomes" id="UP000034883">
    <property type="component" value="Chromosome"/>
</dbReference>
<dbReference type="PANTHER" id="PTHR31451">
    <property type="match status" value="1"/>
</dbReference>
<dbReference type="EC" id="3.2.1.78" evidence="3"/>
<dbReference type="GO" id="GO:0016985">
    <property type="term" value="F:mannan endo-1,4-beta-mannosidase activity"/>
    <property type="evidence" value="ECO:0007669"/>
    <property type="project" value="TreeGrafter"/>
</dbReference>
<feature type="chain" id="PRO_5002512928" description="mannan endo-1,4-beta-mannosidase" evidence="9">
    <location>
        <begin position="22"/>
        <end position="614"/>
    </location>
</feature>
<dbReference type="OrthoDB" id="9801493at2"/>
<dbReference type="InterPro" id="IPR045053">
    <property type="entry name" value="MAN-like"/>
</dbReference>
<sequence>MKRAGVVAAIACVIVASVVRAEEGELEVAPPPTEVALEQRAEPVVDDRFVRVSGTRFVVGGAPFHFVGANVGVVHGLPHRAAMERTLDAVRADGLRVIRVWALGERAEDAPAWARDFAFRTGEEGWIATSFEHLDRVIDAARARDLRVIVVLANRWRDYGGVPQYLRWAGVPFDEASADAPGGPGLAQFFDCTRCDALYRAHVRRVVERVSSTSGIAYRDEPTILAWELMNESSVPARSAPALVRWTQESARFIRSLDPNHLIAAGHIGYERGADRDTWLAIQRLPEIDYADAHAYPAAYQRVRDVRELTRWIDDRVQLAHHVARKPFVFGEFGFSTRHLRVLGVPRARWYDAFLRAGHRDGIAGALVWTYLPYEDRPTEHGIHPEGEGERRTRDVRAVLARHARRWAITPPEERNPRLGESIGETPIHPASREARGTSQVHDAWSDGVLRMPIEGFRRAAFEGVGRWDGGAVVHLWGSGRGWVRYEFRSDRGSAPSRLVLRVRASSELPGLGIGATAEDGSRVSVSIDEVALGTIDLPPDDGIGRVVELVVDDAELLARVFARPRSRHSLRFEVVPGVGAEGLCLYGAATGREALAPEVLAELPGAIELTYER</sequence>
<keyword evidence="12" id="KW-1185">Reference proteome</keyword>
<dbReference type="Pfam" id="PF26410">
    <property type="entry name" value="GH5_mannosidase"/>
    <property type="match status" value="1"/>
</dbReference>
<feature type="domain" description="Glycoside hydrolase family 5" evidence="10">
    <location>
        <begin position="48"/>
        <end position="336"/>
    </location>
</feature>
<evidence type="ECO:0000256" key="6">
    <source>
        <dbReference type="ARBA" id="ARBA00022801"/>
    </source>
</evidence>
<evidence type="ECO:0000313" key="12">
    <source>
        <dbReference type="Proteomes" id="UP000034883"/>
    </source>
</evidence>
<dbReference type="PANTHER" id="PTHR31451:SF39">
    <property type="entry name" value="MANNAN ENDO-1,4-BETA-MANNOSIDASE 1"/>
    <property type="match status" value="1"/>
</dbReference>
<dbReference type="AlphaFoldDB" id="A0A0F6YHQ2"/>
<dbReference type="Gene3D" id="3.20.20.80">
    <property type="entry name" value="Glycosidases"/>
    <property type="match status" value="1"/>
</dbReference>
<dbReference type="InterPro" id="IPR001547">
    <property type="entry name" value="Glyco_hydro_5"/>
</dbReference>
<accession>A0A0F6YHQ2</accession>
<evidence type="ECO:0000259" key="10">
    <source>
        <dbReference type="Pfam" id="PF26410"/>
    </source>
</evidence>
<feature type="region of interest" description="Disordered" evidence="8">
    <location>
        <begin position="413"/>
        <end position="439"/>
    </location>
</feature>
<dbReference type="InterPro" id="IPR017853">
    <property type="entry name" value="GH"/>
</dbReference>
<evidence type="ECO:0000256" key="1">
    <source>
        <dbReference type="ARBA" id="ARBA00001678"/>
    </source>
</evidence>
<evidence type="ECO:0000256" key="9">
    <source>
        <dbReference type="SAM" id="SignalP"/>
    </source>
</evidence>
<comment type="catalytic activity">
    <reaction evidence="1">
        <text>Random hydrolysis of (1-&gt;4)-beta-D-mannosidic linkages in mannans, galactomannans and glucomannans.</text>
        <dbReference type="EC" id="3.2.1.78"/>
    </reaction>
</comment>
<dbReference type="EMBL" id="CP011125">
    <property type="protein sequence ID" value="AKF04963.1"/>
    <property type="molecule type" value="Genomic_DNA"/>
</dbReference>
<comment type="subcellular location">
    <subcellularLocation>
        <location evidence="2">Secreted</location>
    </subcellularLocation>
</comment>
<evidence type="ECO:0000256" key="2">
    <source>
        <dbReference type="ARBA" id="ARBA00004613"/>
    </source>
</evidence>
<dbReference type="SUPFAM" id="SSF51445">
    <property type="entry name" value="(Trans)glycosidases"/>
    <property type="match status" value="1"/>
</dbReference>
<name>A0A0F6YHQ2_9BACT</name>
<protein>
    <recommendedName>
        <fullName evidence="3">mannan endo-1,4-beta-mannosidase</fullName>
        <ecNumber evidence="3">3.2.1.78</ecNumber>
    </recommendedName>
</protein>
<dbReference type="GO" id="GO:0000272">
    <property type="term" value="P:polysaccharide catabolic process"/>
    <property type="evidence" value="ECO:0007669"/>
    <property type="project" value="InterPro"/>
</dbReference>
<evidence type="ECO:0000256" key="7">
    <source>
        <dbReference type="ARBA" id="ARBA00023295"/>
    </source>
</evidence>
<evidence type="ECO:0000256" key="3">
    <source>
        <dbReference type="ARBA" id="ARBA00012706"/>
    </source>
</evidence>
<evidence type="ECO:0000256" key="8">
    <source>
        <dbReference type="SAM" id="MobiDB-lite"/>
    </source>
</evidence>
<keyword evidence="6" id="KW-0378">Hydrolase</keyword>
<keyword evidence="7" id="KW-0326">Glycosidase</keyword>
<dbReference type="KEGG" id="samy:DB32_002112"/>
<evidence type="ECO:0000313" key="11">
    <source>
        <dbReference type="EMBL" id="AKF04963.1"/>
    </source>
</evidence>
<reference evidence="11 12" key="1">
    <citation type="submission" date="2015-03" db="EMBL/GenBank/DDBJ databases">
        <title>Genome assembly of Sandaracinus amylolyticus DSM 53668.</title>
        <authorList>
            <person name="Sharma G."/>
            <person name="Subramanian S."/>
        </authorList>
    </citation>
    <scope>NUCLEOTIDE SEQUENCE [LARGE SCALE GENOMIC DNA]</scope>
    <source>
        <strain evidence="11 12">DSM 53668</strain>
    </source>
</reference>
<gene>
    <name evidence="11" type="ORF">DB32_002112</name>
</gene>
<feature type="signal peptide" evidence="9">
    <location>
        <begin position="1"/>
        <end position="21"/>
    </location>
</feature>
<keyword evidence="4" id="KW-0964">Secreted</keyword>